<proteinExistence type="predicted"/>
<evidence type="ECO:0000313" key="1">
    <source>
        <dbReference type="EMBL" id="CAG8596401.1"/>
    </source>
</evidence>
<dbReference type="Proteomes" id="UP000789405">
    <property type="component" value="Unassembled WGS sequence"/>
</dbReference>
<name>A0A9N9CAH4_9GLOM</name>
<gene>
    <name evidence="1" type="ORF">DERYTH_LOCUS7416</name>
</gene>
<organism evidence="1 2">
    <name type="scientific">Dentiscutata erythropus</name>
    <dbReference type="NCBI Taxonomy" id="1348616"/>
    <lineage>
        <taxon>Eukaryota</taxon>
        <taxon>Fungi</taxon>
        <taxon>Fungi incertae sedis</taxon>
        <taxon>Mucoromycota</taxon>
        <taxon>Glomeromycotina</taxon>
        <taxon>Glomeromycetes</taxon>
        <taxon>Diversisporales</taxon>
        <taxon>Gigasporaceae</taxon>
        <taxon>Dentiscutata</taxon>
    </lineage>
</organism>
<evidence type="ECO:0000313" key="2">
    <source>
        <dbReference type="Proteomes" id="UP000789405"/>
    </source>
</evidence>
<accession>A0A9N9CAH4</accession>
<dbReference type="EMBL" id="CAJVPY010003612">
    <property type="protein sequence ID" value="CAG8596401.1"/>
    <property type="molecule type" value="Genomic_DNA"/>
</dbReference>
<keyword evidence="2" id="KW-1185">Reference proteome</keyword>
<reference evidence="1" key="1">
    <citation type="submission" date="2021-06" db="EMBL/GenBank/DDBJ databases">
        <authorList>
            <person name="Kallberg Y."/>
            <person name="Tangrot J."/>
            <person name="Rosling A."/>
        </authorList>
    </citation>
    <scope>NUCLEOTIDE SEQUENCE</scope>
    <source>
        <strain evidence="1">MA453B</strain>
    </source>
</reference>
<sequence length="50" mass="5867">MKRVKIYNRIVISGVIKTWYHHIVMTITIPDDVSLVSVQLQLKEKMSQLI</sequence>
<comment type="caution">
    <text evidence="1">The sequence shown here is derived from an EMBL/GenBank/DDBJ whole genome shotgun (WGS) entry which is preliminary data.</text>
</comment>
<dbReference type="AlphaFoldDB" id="A0A9N9CAH4"/>
<protein>
    <submittedName>
        <fullName evidence="1">14488_t:CDS:1</fullName>
    </submittedName>
</protein>